<feature type="non-terminal residue" evidence="1">
    <location>
        <position position="177"/>
    </location>
</feature>
<evidence type="ECO:0000313" key="1">
    <source>
        <dbReference type="EMBL" id="KFV50566.1"/>
    </source>
</evidence>
<feature type="non-terminal residue" evidence="1">
    <location>
        <position position="1"/>
    </location>
</feature>
<organism evidence="1 2">
    <name type="scientific">Tyto alba</name>
    <name type="common">Barn owl</name>
    <dbReference type="NCBI Taxonomy" id="56313"/>
    <lineage>
        <taxon>Eukaryota</taxon>
        <taxon>Metazoa</taxon>
        <taxon>Chordata</taxon>
        <taxon>Craniata</taxon>
        <taxon>Vertebrata</taxon>
        <taxon>Euteleostomi</taxon>
        <taxon>Archelosauria</taxon>
        <taxon>Archosauria</taxon>
        <taxon>Dinosauria</taxon>
        <taxon>Saurischia</taxon>
        <taxon>Theropoda</taxon>
        <taxon>Coelurosauria</taxon>
        <taxon>Aves</taxon>
        <taxon>Neognathae</taxon>
        <taxon>Neoaves</taxon>
        <taxon>Telluraves</taxon>
        <taxon>Strigiformes</taxon>
        <taxon>Tytonidae</taxon>
        <taxon>Tyto</taxon>
    </lineage>
</organism>
<proteinExistence type="predicted"/>
<name>A0A093F8M8_TYTAL</name>
<reference evidence="1 2" key="1">
    <citation type="submission" date="2014-04" db="EMBL/GenBank/DDBJ databases">
        <title>Genome evolution of avian class.</title>
        <authorList>
            <person name="Zhang G."/>
            <person name="Li C."/>
        </authorList>
    </citation>
    <scope>NUCLEOTIDE SEQUENCE [LARGE SCALE GENOMIC DNA]</scope>
    <source>
        <strain evidence="1">BGI_N341</strain>
    </source>
</reference>
<gene>
    <name evidence="1" type="ORF">N341_01471</name>
</gene>
<sequence length="177" mass="20680">RYKELLSKAMGMHEHSENVNDPLHLSAVLQMYEVLRLHDWRELRSSTVSCLTYKDGSSIIKKLFDACEKDVQQRTSSLSETRAIPPLNDTTTNSKQRMMHDIRTTFKYSYYANLEYCTKIIRMSKDTDQEQGQCTVLQFALQCCKIYCLLLLQDPPVKAVWNLQESSMQYLEHVDNK</sequence>
<keyword evidence="2" id="KW-1185">Reference proteome</keyword>
<dbReference type="Proteomes" id="UP000054190">
    <property type="component" value="Unassembled WGS sequence"/>
</dbReference>
<evidence type="ECO:0000313" key="2">
    <source>
        <dbReference type="Proteomes" id="UP000054190"/>
    </source>
</evidence>
<dbReference type="AlphaFoldDB" id="A0A093F8M8"/>
<protein>
    <submittedName>
        <fullName evidence="1">Uncharacterized protein</fullName>
    </submittedName>
</protein>
<accession>A0A093F8M8</accession>
<dbReference type="EMBL" id="KK385099">
    <property type="protein sequence ID" value="KFV50566.1"/>
    <property type="molecule type" value="Genomic_DNA"/>
</dbReference>